<sequence length="1021" mass="109126">MGAGASLAVCVCVTRQSMEVDGWQQGRGGAHGILSFRWTAPDSRPSTMSSNPFGDSRKGDDAHLREILGGKDSKEKVTAVKNVIYAMTVGKDMSRLFMDVVNCIQTKDLELKKLVYLYVMNYAQSKPDLAISAINTFLKDTHNHNPLIRALAIRTMGSIRVDTMIEHLTEPLTAALRDEDAYVRKTAAVCVAKLYAMNRSIVADHGFLESLQGLLEDGNPMVVANAVAALSEIQATTTAPVFEIKAATLNQILTALSECTEWGQVFILDALARYSPVDPREAESIIERVVPRLNHRNSSVALSAIRVLVKYLDFVTSQSFIRATCKRMSQPLASLLNDQEKPPEIQYVALRNINLIIQRWPNLLTSISHVRMLFCNYDDPIYVKLEKLEILVKLASESNIELLLLEFKTYAQEVDVEFVRKAVRAIGRCAIKLERSAQACIDVLLTLIETKVNYVVQEAIIVIKDIFRKYPNRYESIIATLCENLDELDEPEAKASMIWIVGEYAERIDNADELLDSFLETYADEVVDVQMALLTAIVKLFLKRHTDAQDMVHDVLQLVTQTADDPDLRDRGFLYWRLLSSNPEAAKAIVLSNKPFVSDDLGEIEPSLLGKLLDNSFVVITSHSYDDDDDDDDDTSAPDGKKAKRKAPERKIDPTKLPNYANTAAPAPVAAAASGGANAGLSGGASGGNTKTAATAGTSGGASTGGSLIDLMSGSSVVGGSGSGAGAPPPSGGSLLDLLSGGAPSNGGGAGAPPPSGGSLLDLMSGGASSSGGASVGVGASSPKRYVQPSSVVLPASNGKGMEVATSIRRADGAIFMDLTITNKSLAPIGQFQAVFNKSSFGLVPGSAIGISSVAPGATATFALPLGTNGEMALSNPLMSLQVALKNNVEVFYFLCMVPLGAVLVEDGKLERPAFIQGWKALSGEQESKTTVSVKAGVSLESAMATLEANNIFVIAKHANEAMSQMLVFTSAKTTNGIVIMSEFNFTLAGEAVVKLDLTTHVAQTPVLPVFEEYVKAVFGA</sequence>
<dbReference type="Gene3D" id="1.25.10.10">
    <property type="entry name" value="Leucine-rich Repeat Variant"/>
    <property type="match status" value="1"/>
</dbReference>
<comment type="subcellular location">
    <subcellularLocation>
        <location evidence="1">Endomembrane system</location>
    </subcellularLocation>
</comment>
<dbReference type="GO" id="GO:0006886">
    <property type="term" value="P:intracellular protein transport"/>
    <property type="evidence" value="ECO:0007669"/>
    <property type="project" value="InterPro"/>
</dbReference>
<dbReference type="GO" id="GO:0016192">
    <property type="term" value="P:vesicle-mediated transport"/>
    <property type="evidence" value="ECO:0007669"/>
    <property type="project" value="InterPro"/>
</dbReference>
<dbReference type="SUPFAM" id="SSF49348">
    <property type="entry name" value="Clathrin adaptor appendage domain"/>
    <property type="match status" value="1"/>
</dbReference>
<dbReference type="InterPro" id="IPR012295">
    <property type="entry name" value="TBP_dom_sf"/>
</dbReference>
<keyword evidence="5" id="KW-0472">Membrane</keyword>
<evidence type="ECO:0000256" key="1">
    <source>
        <dbReference type="ARBA" id="ARBA00004308"/>
    </source>
</evidence>
<feature type="compositionally biased region" description="Low complexity" evidence="6">
    <location>
        <begin position="688"/>
        <end position="697"/>
    </location>
</feature>
<dbReference type="SUPFAM" id="SSF55711">
    <property type="entry name" value="Subdomain of clathrin and coatomer appendage domain"/>
    <property type="match status" value="1"/>
</dbReference>
<feature type="domain" description="Beta-adaptin appendage C-terminal subdomain" evidence="7">
    <location>
        <begin position="904"/>
        <end position="1020"/>
    </location>
</feature>
<dbReference type="InterPro" id="IPR002553">
    <property type="entry name" value="Clathrin/coatomer_adapt-like_N"/>
</dbReference>
<dbReference type="STRING" id="461836.A0A0L0DVX9"/>
<dbReference type="InterPro" id="IPR026739">
    <property type="entry name" value="AP_beta"/>
</dbReference>
<comment type="similarity">
    <text evidence="2">Belongs to the adaptor complexes large subunit family.</text>
</comment>
<dbReference type="InterPro" id="IPR015151">
    <property type="entry name" value="B-adaptin_app_sub_C"/>
</dbReference>
<feature type="compositionally biased region" description="Low complexity" evidence="6">
    <location>
        <begin position="732"/>
        <end position="743"/>
    </location>
</feature>
<gene>
    <name evidence="8" type="ORF">AMSG_02345</name>
</gene>
<dbReference type="InterPro" id="IPR011989">
    <property type="entry name" value="ARM-like"/>
</dbReference>
<feature type="compositionally biased region" description="Acidic residues" evidence="6">
    <location>
        <begin position="626"/>
        <end position="636"/>
    </location>
</feature>
<evidence type="ECO:0000256" key="4">
    <source>
        <dbReference type="ARBA" id="ARBA00022927"/>
    </source>
</evidence>
<dbReference type="FunFam" id="2.60.40.1150:FF:000002">
    <property type="entry name" value="Beta-adaptin-like protein C"/>
    <property type="match status" value="1"/>
</dbReference>
<dbReference type="AlphaFoldDB" id="A0A0L0DVX9"/>
<dbReference type="Pfam" id="PF01602">
    <property type="entry name" value="Adaptin_N"/>
    <property type="match status" value="1"/>
</dbReference>
<evidence type="ECO:0000313" key="8">
    <source>
        <dbReference type="EMBL" id="KNC56375.1"/>
    </source>
</evidence>
<dbReference type="Pfam" id="PF09066">
    <property type="entry name" value="B2-adapt-app_C"/>
    <property type="match status" value="1"/>
</dbReference>
<dbReference type="EMBL" id="GL349441">
    <property type="protein sequence ID" value="KNC56375.1"/>
    <property type="molecule type" value="Genomic_DNA"/>
</dbReference>
<dbReference type="Proteomes" id="UP000054408">
    <property type="component" value="Unassembled WGS sequence"/>
</dbReference>
<dbReference type="GeneID" id="25562029"/>
<evidence type="ECO:0000259" key="7">
    <source>
        <dbReference type="SMART" id="SM01020"/>
    </source>
</evidence>
<name>A0A0L0DVX9_THETB</name>
<feature type="region of interest" description="Disordered" evidence="6">
    <location>
        <begin position="623"/>
        <end position="661"/>
    </location>
</feature>
<dbReference type="OMA" id="XYESIIA"/>
<keyword evidence="4" id="KW-0653">Protein transport</keyword>
<proteinExistence type="inferred from homology"/>
<accession>A0A0L0DVX9</accession>
<dbReference type="InterPro" id="IPR016024">
    <property type="entry name" value="ARM-type_fold"/>
</dbReference>
<protein>
    <submittedName>
        <fullName evidence="8">Coatomer</fullName>
    </submittedName>
</protein>
<keyword evidence="9" id="KW-1185">Reference proteome</keyword>
<dbReference type="Gene3D" id="3.30.310.10">
    <property type="entry name" value="TATA-Binding Protein"/>
    <property type="match status" value="1"/>
</dbReference>
<evidence type="ECO:0000256" key="2">
    <source>
        <dbReference type="ARBA" id="ARBA00006613"/>
    </source>
</evidence>
<dbReference type="PANTHER" id="PTHR11134">
    <property type="entry name" value="ADAPTOR COMPLEX SUBUNIT BETA FAMILY MEMBER"/>
    <property type="match status" value="1"/>
</dbReference>
<evidence type="ECO:0000256" key="3">
    <source>
        <dbReference type="ARBA" id="ARBA00022448"/>
    </source>
</evidence>
<dbReference type="GO" id="GO:0012505">
    <property type="term" value="C:endomembrane system"/>
    <property type="evidence" value="ECO:0007669"/>
    <property type="project" value="UniProtKB-SubCell"/>
</dbReference>
<evidence type="ECO:0000256" key="6">
    <source>
        <dbReference type="SAM" id="MobiDB-lite"/>
    </source>
</evidence>
<dbReference type="GO" id="GO:0030131">
    <property type="term" value="C:clathrin adaptor complex"/>
    <property type="evidence" value="ECO:0007669"/>
    <property type="project" value="InterPro"/>
</dbReference>
<reference evidence="8 9" key="1">
    <citation type="submission" date="2010-05" db="EMBL/GenBank/DDBJ databases">
        <title>The Genome Sequence of Thecamonas trahens ATCC 50062.</title>
        <authorList>
            <consortium name="The Broad Institute Genome Sequencing Platform"/>
            <person name="Russ C."/>
            <person name="Cuomo C."/>
            <person name="Shea T."/>
            <person name="Young S.K."/>
            <person name="Zeng Q."/>
            <person name="Koehrsen M."/>
            <person name="Haas B."/>
            <person name="Borodovsky M."/>
            <person name="Guigo R."/>
            <person name="Alvarado L."/>
            <person name="Berlin A."/>
            <person name="Bochicchio J."/>
            <person name="Borenstein D."/>
            <person name="Chapman S."/>
            <person name="Chen Z."/>
            <person name="Freedman E."/>
            <person name="Gellesch M."/>
            <person name="Goldberg J."/>
            <person name="Griggs A."/>
            <person name="Gujja S."/>
            <person name="Heilman E."/>
            <person name="Heiman D."/>
            <person name="Hepburn T."/>
            <person name="Howarth C."/>
            <person name="Jen D."/>
            <person name="Larson L."/>
            <person name="Mehta T."/>
            <person name="Park D."/>
            <person name="Pearson M."/>
            <person name="Roberts A."/>
            <person name="Saif S."/>
            <person name="Shenoy N."/>
            <person name="Sisk P."/>
            <person name="Stolte C."/>
            <person name="Sykes S."/>
            <person name="Thomson T."/>
            <person name="Walk T."/>
            <person name="White J."/>
            <person name="Yandava C."/>
            <person name="Burger G."/>
            <person name="Gray M.W."/>
            <person name="Holland P.W.H."/>
            <person name="King N."/>
            <person name="Lang F.B.F."/>
            <person name="Roger A.J."/>
            <person name="Ruiz-Trillo I."/>
            <person name="Lander E."/>
            <person name="Nusbaum C."/>
        </authorList>
    </citation>
    <scope>NUCLEOTIDE SEQUENCE [LARGE SCALE GENOMIC DNA]</scope>
    <source>
        <strain evidence="8 9">ATCC 50062</strain>
    </source>
</reference>
<evidence type="ECO:0000256" key="5">
    <source>
        <dbReference type="ARBA" id="ARBA00023136"/>
    </source>
</evidence>
<dbReference type="InterPro" id="IPR013037">
    <property type="entry name" value="Clathrin_b-adaptin_app_Ig-like"/>
</dbReference>
<dbReference type="OrthoDB" id="10254310at2759"/>
<dbReference type="Gene3D" id="2.60.40.1150">
    <property type="match status" value="1"/>
</dbReference>
<dbReference type="SMART" id="SM01020">
    <property type="entry name" value="B2-adapt-app_C"/>
    <property type="match status" value="1"/>
</dbReference>
<dbReference type="eggNOG" id="KOG1061">
    <property type="taxonomic scope" value="Eukaryota"/>
</dbReference>
<feature type="compositionally biased region" description="Low complexity" evidence="6">
    <location>
        <begin position="757"/>
        <end position="766"/>
    </location>
</feature>
<dbReference type="InterPro" id="IPR013041">
    <property type="entry name" value="Clathrin_app_Ig-like_sf"/>
</dbReference>
<evidence type="ECO:0000313" key="9">
    <source>
        <dbReference type="Proteomes" id="UP000054408"/>
    </source>
</evidence>
<keyword evidence="3" id="KW-0813">Transport</keyword>
<dbReference type="SUPFAM" id="SSF48371">
    <property type="entry name" value="ARM repeat"/>
    <property type="match status" value="1"/>
</dbReference>
<feature type="region of interest" description="Disordered" evidence="6">
    <location>
        <begin position="720"/>
        <end position="766"/>
    </location>
</feature>
<feature type="region of interest" description="Disordered" evidence="6">
    <location>
        <begin position="683"/>
        <end position="702"/>
    </location>
</feature>
<dbReference type="InterPro" id="IPR009028">
    <property type="entry name" value="Coatomer/calthrin_app_sub_C"/>
</dbReference>
<organism evidence="8 9">
    <name type="scientific">Thecamonas trahens ATCC 50062</name>
    <dbReference type="NCBI Taxonomy" id="461836"/>
    <lineage>
        <taxon>Eukaryota</taxon>
        <taxon>Apusozoa</taxon>
        <taxon>Apusomonadida</taxon>
        <taxon>Apusomonadidae</taxon>
        <taxon>Thecamonas</taxon>
    </lineage>
</organism>
<dbReference type="RefSeq" id="XP_013760890.1">
    <property type="nucleotide sequence ID" value="XM_013905436.1"/>
</dbReference>